<dbReference type="AlphaFoldDB" id="A0AAD4MPY1"/>
<sequence length="305" mass="35352">MNQTSTISPSRNGILSLNFGQNLIVLAPLFYGTASFMFDTYVIYTLLRYQNTPFYRLFCWAQMSAWCMWIFGYIVFRGGRCTYFIAIYAALPTSGFLPTILNYGYWYFSYVQWMMYYLLTLNRHLLWYGAVVLTEPYYSLNVDELRSGIQNTSYRFPLLILDAVATITMNLYIAYKLFSQRRQSNNALNSRDTEINLFIFTCFLFASTLVSIVSQTYMFFNIRTMPTSLVTFFSDAQLFALDIHICTASWFLMLLSRPVRENVLGTFSCDCTYSKRVKILARASAVNTNSNARSQSVIRVHSEIT</sequence>
<keyword evidence="1" id="KW-0472">Membrane</keyword>
<evidence type="ECO:0000313" key="3">
    <source>
        <dbReference type="Proteomes" id="UP001201812"/>
    </source>
</evidence>
<organism evidence="2 3">
    <name type="scientific">Ditylenchus destructor</name>
    <dbReference type="NCBI Taxonomy" id="166010"/>
    <lineage>
        <taxon>Eukaryota</taxon>
        <taxon>Metazoa</taxon>
        <taxon>Ecdysozoa</taxon>
        <taxon>Nematoda</taxon>
        <taxon>Chromadorea</taxon>
        <taxon>Rhabditida</taxon>
        <taxon>Tylenchina</taxon>
        <taxon>Tylenchomorpha</taxon>
        <taxon>Sphaerularioidea</taxon>
        <taxon>Anguinidae</taxon>
        <taxon>Anguininae</taxon>
        <taxon>Ditylenchus</taxon>
    </lineage>
</organism>
<gene>
    <name evidence="2" type="ORF">DdX_16711</name>
</gene>
<keyword evidence="1" id="KW-0812">Transmembrane</keyword>
<comment type="caution">
    <text evidence="2">The sequence shown here is derived from an EMBL/GenBank/DDBJ whole genome shotgun (WGS) entry which is preliminary data.</text>
</comment>
<proteinExistence type="predicted"/>
<feature type="transmembrane region" description="Helical" evidence="1">
    <location>
        <begin position="82"/>
        <end position="103"/>
    </location>
</feature>
<feature type="transmembrane region" description="Helical" evidence="1">
    <location>
        <begin position="54"/>
        <end position="76"/>
    </location>
</feature>
<accession>A0AAD4MPY1</accession>
<keyword evidence="1" id="KW-1133">Transmembrane helix</keyword>
<evidence type="ECO:0000256" key="1">
    <source>
        <dbReference type="SAM" id="Phobius"/>
    </source>
</evidence>
<feature type="transmembrane region" description="Helical" evidence="1">
    <location>
        <begin position="238"/>
        <end position="255"/>
    </location>
</feature>
<feature type="transmembrane region" description="Helical" evidence="1">
    <location>
        <begin position="154"/>
        <end position="175"/>
    </location>
</feature>
<feature type="transmembrane region" description="Helical" evidence="1">
    <location>
        <begin position="195"/>
        <end position="218"/>
    </location>
</feature>
<dbReference type="Proteomes" id="UP001201812">
    <property type="component" value="Unassembled WGS sequence"/>
</dbReference>
<reference evidence="2" key="1">
    <citation type="submission" date="2022-01" db="EMBL/GenBank/DDBJ databases">
        <title>Genome Sequence Resource for Two Populations of Ditylenchus destructor, the Migratory Endoparasitic Phytonematode.</title>
        <authorList>
            <person name="Zhang H."/>
            <person name="Lin R."/>
            <person name="Xie B."/>
        </authorList>
    </citation>
    <scope>NUCLEOTIDE SEQUENCE</scope>
    <source>
        <strain evidence="2">BazhouSP</strain>
    </source>
</reference>
<evidence type="ECO:0000313" key="2">
    <source>
        <dbReference type="EMBL" id="KAI1700428.1"/>
    </source>
</evidence>
<feature type="transmembrane region" description="Helical" evidence="1">
    <location>
        <begin position="23"/>
        <end position="47"/>
    </location>
</feature>
<name>A0AAD4MPY1_9BILA</name>
<protein>
    <recommendedName>
        <fullName evidence="4">Serpentine receptor class gamma</fullName>
    </recommendedName>
</protein>
<keyword evidence="3" id="KW-1185">Reference proteome</keyword>
<evidence type="ECO:0008006" key="4">
    <source>
        <dbReference type="Google" id="ProtNLM"/>
    </source>
</evidence>
<dbReference type="EMBL" id="JAKKPZ010000145">
    <property type="protein sequence ID" value="KAI1700428.1"/>
    <property type="molecule type" value="Genomic_DNA"/>
</dbReference>